<proteinExistence type="predicted"/>
<organism evidence="1 2">
    <name type="scientific">Pustulibacterium marinum</name>
    <dbReference type="NCBI Taxonomy" id="1224947"/>
    <lineage>
        <taxon>Bacteria</taxon>
        <taxon>Pseudomonadati</taxon>
        <taxon>Bacteroidota</taxon>
        <taxon>Flavobacteriia</taxon>
        <taxon>Flavobacteriales</taxon>
        <taxon>Flavobacteriaceae</taxon>
        <taxon>Pustulibacterium</taxon>
    </lineage>
</organism>
<accession>A0A1I7HPV7</accession>
<dbReference type="Proteomes" id="UP000199138">
    <property type="component" value="Unassembled WGS sequence"/>
</dbReference>
<evidence type="ECO:0000313" key="1">
    <source>
        <dbReference type="EMBL" id="SFU62691.1"/>
    </source>
</evidence>
<keyword evidence="2" id="KW-1185">Reference proteome</keyword>
<dbReference type="AlphaFoldDB" id="A0A1I7HPV7"/>
<dbReference type="STRING" id="1224947.SAMN05216480_110110"/>
<dbReference type="RefSeq" id="WP_177229125.1">
    <property type="nucleotide sequence ID" value="NZ_FPBK01000010.1"/>
</dbReference>
<reference evidence="2" key="1">
    <citation type="submission" date="2016-10" db="EMBL/GenBank/DDBJ databases">
        <authorList>
            <person name="Varghese N."/>
            <person name="Submissions S."/>
        </authorList>
    </citation>
    <scope>NUCLEOTIDE SEQUENCE [LARGE SCALE GENOMIC DNA]</scope>
    <source>
        <strain evidence="2">CGMCC 1.12333</strain>
    </source>
</reference>
<gene>
    <name evidence="1" type="ORF">SAMN05216480_110110</name>
</gene>
<sequence>MKKLGIQLAVSCSLGFAVCQGNTIHKVLQQQQAQLITFINVHRLG</sequence>
<dbReference type="EMBL" id="FPBK01000010">
    <property type="protein sequence ID" value="SFU62691.1"/>
    <property type="molecule type" value="Genomic_DNA"/>
</dbReference>
<name>A0A1I7HPV7_9FLAO</name>
<evidence type="ECO:0000313" key="2">
    <source>
        <dbReference type="Proteomes" id="UP000199138"/>
    </source>
</evidence>
<protein>
    <submittedName>
        <fullName evidence="1">Uncharacterized protein</fullName>
    </submittedName>
</protein>